<accession>A0A1F6V8R8</accession>
<evidence type="ECO:0000313" key="1">
    <source>
        <dbReference type="EMBL" id="OGI65934.1"/>
    </source>
</evidence>
<protein>
    <recommendedName>
        <fullName evidence="3">Shikimate kinase</fullName>
    </recommendedName>
</protein>
<name>A0A1F6V8R8_9BACT</name>
<dbReference type="Gene3D" id="3.40.50.300">
    <property type="entry name" value="P-loop containing nucleotide triphosphate hydrolases"/>
    <property type="match status" value="1"/>
</dbReference>
<reference evidence="1 2" key="1">
    <citation type="journal article" date="2016" name="Nat. Commun.">
        <title>Thousands of microbial genomes shed light on interconnected biogeochemical processes in an aquifer system.</title>
        <authorList>
            <person name="Anantharaman K."/>
            <person name="Brown C.T."/>
            <person name="Hug L.A."/>
            <person name="Sharon I."/>
            <person name="Castelle C.J."/>
            <person name="Probst A.J."/>
            <person name="Thomas B.C."/>
            <person name="Singh A."/>
            <person name="Wilkins M.J."/>
            <person name="Karaoz U."/>
            <person name="Brodie E.L."/>
            <person name="Williams K.H."/>
            <person name="Hubbard S.S."/>
            <person name="Banfield J.F."/>
        </authorList>
    </citation>
    <scope>NUCLEOTIDE SEQUENCE [LARGE SCALE GENOMIC DNA]</scope>
</reference>
<comment type="caution">
    <text evidence="1">The sequence shown here is derived from an EMBL/GenBank/DDBJ whole genome shotgun (WGS) entry which is preliminary data.</text>
</comment>
<dbReference type="InterPro" id="IPR027417">
    <property type="entry name" value="P-loop_NTPase"/>
</dbReference>
<dbReference type="EMBL" id="MFTP01000010">
    <property type="protein sequence ID" value="OGI65934.1"/>
    <property type="molecule type" value="Genomic_DNA"/>
</dbReference>
<proteinExistence type="predicted"/>
<dbReference type="SUPFAM" id="SSF52540">
    <property type="entry name" value="P-loop containing nucleoside triphosphate hydrolases"/>
    <property type="match status" value="1"/>
</dbReference>
<evidence type="ECO:0000313" key="2">
    <source>
        <dbReference type="Proteomes" id="UP000177370"/>
    </source>
</evidence>
<evidence type="ECO:0008006" key="3">
    <source>
        <dbReference type="Google" id="ProtNLM"/>
    </source>
</evidence>
<dbReference type="AlphaFoldDB" id="A0A1F6V8R8"/>
<gene>
    <name evidence="1" type="ORF">A2647_03975</name>
</gene>
<sequence length="184" mass="21423">MKNKKLLVIFGPPAVGKLTVAKTLAKITDFRVFHNHMVDDLIKNFFSHGSSQLNTLSAEFRKRIIEECIKADMNLIFTYFWKFDLERGKKNIDIYKKVVEANGGQVFFVELYAPLRNRLNRAEMEDRRKSKMAVGAETVAEIEKNHVTNTNGDFFYKENYLYIDNTDLSPEKTASKIKEHFNFL</sequence>
<organism evidence="1 2">
    <name type="scientific">Candidatus Nomurabacteria bacterium RIFCSPHIGHO2_01_FULL_40_24b</name>
    <dbReference type="NCBI Taxonomy" id="1801739"/>
    <lineage>
        <taxon>Bacteria</taxon>
        <taxon>Candidatus Nomuraibacteriota</taxon>
    </lineage>
</organism>
<dbReference type="Proteomes" id="UP000177370">
    <property type="component" value="Unassembled WGS sequence"/>
</dbReference>